<protein>
    <recommendedName>
        <fullName evidence="5">Cytochrome C oxidase subunit I</fullName>
    </recommendedName>
</protein>
<evidence type="ECO:0000313" key="4">
    <source>
        <dbReference type="Proteomes" id="UP000656732"/>
    </source>
</evidence>
<proteinExistence type="predicted"/>
<accession>A0A918BEC3</accession>
<reference evidence="3" key="1">
    <citation type="journal article" date="2014" name="Int. J. Syst. Evol. Microbiol.">
        <title>Complete genome sequence of Corynebacterium casei LMG S-19264T (=DSM 44701T), isolated from a smear-ripened cheese.</title>
        <authorList>
            <consortium name="US DOE Joint Genome Institute (JGI-PGF)"/>
            <person name="Walter F."/>
            <person name="Albersmeier A."/>
            <person name="Kalinowski J."/>
            <person name="Ruckert C."/>
        </authorList>
    </citation>
    <scope>NUCLEOTIDE SEQUENCE</scope>
    <source>
        <strain evidence="3">JCM 4403</strain>
    </source>
</reference>
<dbReference type="Proteomes" id="UP000656732">
    <property type="component" value="Unassembled WGS sequence"/>
</dbReference>
<evidence type="ECO:0008006" key="5">
    <source>
        <dbReference type="Google" id="ProtNLM"/>
    </source>
</evidence>
<keyword evidence="1" id="KW-0175">Coiled coil</keyword>
<reference evidence="3" key="2">
    <citation type="submission" date="2020-09" db="EMBL/GenBank/DDBJ databases">
        <authorList>
            <person name="Sun Q."/>
            <person name="Ohkuma M."/>
        </authorList>
    </citation>
    <scope>NUCLEOTIDE SEQUENCE</scope>
    <source>
        <strain evidence="3">JCM 4403</strain>
    </source>
</reference>
<organism evidence="3 4">
    <name type="scientific">Streptomyces pilosus</name>
    <dbReference type="NCBI Taxonomy" id="28893"/>
    <lineage>
        <taxon>Bacteria</taxon>
        <taxon>Bacillati</taxon>
        <taxon>Actinomycetota</taxon>
        <taxon>Actinomycetes</taxon>
        <taxon>Kitasatosporales</taxon>
        <taxon>Streptomycetaceae</taxon>
        <taxon>Streptomyces</taxon>
    </lineage>
</organism>
<keyword evidence="2" id="KW-1133">Transmembrane helix</keyword>
<keyword evidence="4" id="KW-1185">Reference proteome</keyword>
<keyword evidence="2" id="KW-0812">Transmembrane</keyword>
<sequence length="117" mass="13318">MEERVNPRRDSARGLNQLEGHLLWAAEVDEARRRAGRFTAELPWLTTAQREEVERVYRADRIAASRETLVRIRDRAAELRTEYEGRYRQLRARCVGLTAVAVAGGAGTAITALLTRR</sequence>
<evidence type="ECO:0000313" key="3">
    <source>
        <dbReference type="EMBL" id="GGQ61119.1"/>
    </source>
</evidence>
<evidence type="ECO:0000256" key="2">
    <source>
        <dbReference type="SAM" id="Phobius"/>
    </source>
</evidence>
<feature type="transmembrane region" description="Helical" evidence="2">
    <location>
        <begin position="94"/>
        <end position="114"/>
    </location>
</feature>
<keyword evidence="2" id="KW-0472">Membrane</keyword>
<comment type="caution">
    <text evidence="3">The sequence shown here is derived from an EMBL/GenBank/DDBJ whole genome shotgun (WGS) entry which is preliminary data.</text>
</comment>
<evidence type="ECO:0000256" key="1">
    <source>
        <dbReference type="SAM" id="Coils"/>
    </source>
</evidence>
<feature type="coiled-coil region" evidence="1">
    <location>
        <begin position="62"/>
        <end position="93"/>
    </location>
</feature>
<name>A0A918BEC3_9ACTN</name>
<dbReference type="EMBL" id="BMTU01000001">
    <property type="protein sequence ID" value="GGQ61119.1"/>
    <property type="molecule type" value="Genomic_DNA"/>
</dbReference>
<gene>
    <name evidence="3" type="ORF">GCM10010280_04040</name>
</gene>
<dbReference type="AlphaFoldDB" id="A0A918BEC3"/>